<dbReference type="Proteomes" id="UP000050497">
    <property type="component" value="Unassembled WGS sequence"/>
</dbReference>
<evidence type="ECO:0000313" key="5">
    <source>
        <dbReference type="Proteomes" id="UP000182800"/>
    </source>
</evidence>
<sequence>MSLLWRRFCEDDSGATAIEYALLAAMIAVPLILSLMWLRNRVEGVFLQLAMLLR</sequence>
<dbReference type="Proteomes" id="UP000182800">
    <property type="component" value="Unassembled WGS sequence"/>
</dbReference>
<keyword evidence="1" id="KW-1133">Transmembrane helix</keyword>
<dbReference type="EMBL" id="FMBM01000002">
    <property type="protein sequence ID" value="SCC81533.1"/>
    <property type="molecule type" value="Genomic_DNA"/>
</dbReference>
<dbReference type="AlphaFoldDB" id="A0A0P8A3E1"/>
<proteinExistence type="predicted"/>
<accession>A0A0P8A3E1</accession>
<protein>
    <submittedName>
        <fullName evidence="3">Flp pilus assembly protein, pilin Flp</fullName>
    </submittedName>
    <submittedName>
        <fullName evidence="2">Pilus assembly protein Flp/PilA</fullName>
    </submittedName>
</protein>
<reference evidence="3 5" key="2">
    <citation type="submission" date="2016-08" db="EMBL/GenBank/DDBJ databases">
        <authorList>
            <person name="Varghese N."/>
            <person name="Submissions Spin"/>
        </authorList>
    </citation>
    <scope>NUCLEOTIDE SEQUENCE [LARGE SCALE GENOMIC DNA]</scope>
    <source>
        <strain evidence="3 5">HL-109</strain>
    </source>
</reference>
<evidence type="ECO:0000313" key="4">
    <source>
        <dbReference type="Proteomes" id="UP000050497"/>
    </source>
</evidence>
<gene>
    <name evidence="2" type="primary">flp-3</name>
    <name evidence="3" type="ORF">GA0071312_2478</name>
    <name evidence="2" type="ORF">HLUCCO17_04025</name>
</gene>
<dbReference type="InterPro" id="IPR007047">
    <property type="entry name" value="Flp_Fap"/>
</dbReference>
<keyword evidence="1" id="KW-0812">Transmembrane</keyword>
<evidence type="ECO:0000256" key="1">
    <source>
        <dbReference type="SAM" id="Phobius"/>
    </source>
</evidence>
<evidence type="ECO:0000313" key="3">
    <source>
        <dbReference type="EMBL" id="SCC81533.1"/>
    </source>
</evidence>
<comment type="caution">
    <text evidence="2">The sequence shown here is derived from an EMBL/GenBank/DDBJ whole genome shotgun (WGS) entry which is preliminary data.</text>
</comment>
<name>A0A0P8A3E1_9HYPH</name>
<keyword evidence="1" id="KW-0472">Membrane</keyword>
<dbReference type="OrthoDB" id="5325135at2"/>
<reference evidence="2 4" key="1">
    <citation type="submission" date="2015-09" db="EMBL/GenBank/DDBJ databases">
        <title>Identification and resolution of microdiversity through metagenomic sequencing of parallel consortia.</title>
        <authorList>
            <person name="Nelson W.C."/>
            <person name="Romine M.F."/>
            <person name="Lindemann S.R."/>
        </authorList>
    </citation>
    <scope>NUCLEOTIDE SEQUENCE [LARGE SCALE GENOMIC DNA]</scope>
    <source>
        <strain evidence="2">HL-109</strain>
    </source>
</reference>
<dbReference type="EMBL" id="LJSX01000004">
    <property type="protein sequence ID" value="KPQ11972.1"/>
    <property type="molecule type" value="Genomic_DNA"/>
</dbReference>
<dbReference type="Pfam" id="PF04964">
    <property type="entry name" value="Flp_Fap"/>
    <property type="match status" value="1"/>
</dbReference>
<dbReference type="STRING" id="1653334.GA0071312_2478"/>
<dbReference type="RefSeq" id="WP_083204549.1">
    <property type="nucleotide sequence ID" value="NZ_FMBM01000002.1"/>
</dbReference>
<keyword evidence="5" id="KW-1185">Reference proteome</keyword>
<dbReference type="PATRIC" id="fig|1653334.4.peg.1493"/>
<organism evidence="2 4">
    <name type="scientific">Saliniramus fredricksonii</name>
    <dbReference type="NCBI Taxonomy" id="1653334"/>
    <lineage>
        <taxon>Bacteria</taxon>
        <taxon>Pseudomonadati</taxon>
        <taxon>Pseudomonadota</taxon>
        <taxon>Alphaproteobacteria</taxon>
        <taxon>Hyphomicrobiales</taxon>
        <taxon>Salinarimonadaceae</taxon>
        <taxon>Saliniramus</taxon>
    </lineage>
</organism>
<feature type="transmembrane region" description="Helical" evidence="1">
    <location>
        <begin position="20"/>
        <end position="38"/>
    </location>
</feature>
<evidence type="ECO:0000313" key="2">
    <source>
        <dbReference type="EMBL" id="KPQ11972.1"/>
    </source>
</evidence>